<dbReference type="EMBL" id="JARRAG010000001">
    <property type="protein sequence ID" value="MDG3003256.1"/>
    <property type="molecule type" value="Genomic_DNA"/>
</dbReference>
<organism evidence="1 2">
    <name type="scientific">Paludisphaera mucosa</name>
    <dbReference type="NCBI Taxonomy" id="3030827"/>
    <lineage>
        <taxon>Bacteria</taxon>
        <taxon>Pseudomonadati</taxon>
        <taxon>Planctomycetota</taxon>
        <taxon>Planctomycetia</taxon>
        <taxon>Isosphaerales</taxon>
        <taxon>Isosphaeraceae</taxon>
        <taxon>Paludisphaera</taxon>
    </lineage>
</organism>
<dbReference type="Proteomes" id="UP001216907">
    <property type="component" value="Unassembled WGS sequence"/>
</dbReference>
<name>A0ABT6F6N4_9BACT</name>
<evidence type="ECO:0000313" key="1">
    <source>
        <dbReference type="EMBL" id="MDG3003256.1"/>
    </source>
</evidence>
<reference evidence="1 2" key="1">
    <citation type="submission" date="2023-03" db="EMBL/GenBank/DDBJ databases">
        <title>Paludisphaera mucosa sp. nov. a novel planctomycete from northern fen.</title>
        <authorList>
            <person name="Ivanova A."/>
        </authorList>
    </citation>
    <scope>NUCLEOTIDE SEQUENCE [LARGE SCALE GENOMIC DNA]</scope>
    <source>
        <strain evidence="1 2">Pla2</strain>
    </source>
</reference>
<proteinExistence type="predicted"/>
<dbReference type="RefSeq" id="WP_277859610.1">
    <property type="nucleotide sequence ID" value="NZ_JARRAG010000001.1"/>
</dbReference>
<comment type="caution">
    <text evidence="1">The sequence shown here is derived from an EMBL/GenBank/DDBJ whole genome shotgun (WGS) entry which is preliminary data.</text>
</comment>
<protein>
    <recommendedName>
        <fullName evidence="3">PEGA domain-containing protein</fullName>
    </recommendedName>
</protein>
<keyword evidence="2" id="KW-1185">Reference proteome</keyword>
<gene>
    <name evidence="1" type="ORF">PZE19_05720</name>
</gene>
<evidence type="ECO:0000313" key="2">
    <source>
        <dbReference type="Proteomes" id="UP001216907"/>
    </source>
</evidence>
<accession>A0ABT6F6N4</accession>
<evidence type="ECO:0008006" key="3">
    <source>
        <dbReference type="Google" id="ProtNLM"/>
    </source>
</evidence>
<sequence length="280" mass="28758">MPSAVTQAPGKCMCTAPTYLVKVIPAGCGNSRIPGATVNVWTSSAKTTLLATGTTDAFGTPTSGEVIVNVGAGGSYWLEVSHPRYASFAGTRTFNSSATTTTSTMIPASGYHCGVGNNPWADVLYWSDSLTGASGVLNYTNITGLQGWLGTATMTSYGYSPPDGSASCTPVTVNLQLAWNCNWSSPYAAGSVSFQFEWKWSAGVSSPNCPTGPPPALGQGNVQSSGGSIISGAGFSIAGNINTTLAYNGFGNCTTPAFTRSIYVLGHHPVATPFTITVSE</sequence>